<accession>A0AAV4MV01</accession>
<sequence>MVIIMTCDYLIKISRRASLCILSHVTLEIWLYLSLYKVCTKLMHPGVPLMLIRLRSFGQLAKAKTPKHPSSQNSSTRESFPVLNRAQYNALPSWTYKKHCQRCL</sequence>
<evidence type="ECO:0000313" key="1">
    <source>
        <dbReference type="EMBL" id="GIX75635.1"/>
    </source>
</evidence>
<evidence type="ECO:0000313" key="2">
    <source>
        <dbReference type="Proteomes" id="UP001054945"/>
    </source>
</evidence>
<reference evidence="1 2" key="1">
    <citation type="submission" date="2021-06" db="EMBL/GenBank/DDBJ databases">
        <title>Caerostris extrusa draft genome.</title>
        <authorList>
            <person name="Kono N."/>
            <person name="Arakawa K."/>
        </authorList>
    </citation>
    <scope>NUCLEOTIDE SEQUENCE [LARGE SCALE GENOMIC DNA]</scope>
</reference>
<dbReference type="Proteomes" id="UP001054945">
    <property type="component" value="Unassembled WGS sequence"/>
</dbReference>
<gene>
    <name evidence="1" type="ORF">CEXT_213911</name>
</gene>
<protein>
    <submittedName>
        <fullName evidence="1">Uncharacterized protein</fullName>
    </submittedName>
</protein>
<proteinExistence type="predicted"/>
<dbReference type="AlphaFoldDB" id="A0AAV4MV01"/>
<dbReference type="EMBL" id="BPLR01002605">
    <property type="protein sequence ID" value="GIX75635.1"/>
    <property type="molecule type" value="Genomic_DNA"/>
</dbReference>
<comment type="caution">
    <text evidence="1">The sequence shown here is derived from an EMBL/GenBank/DDBJ whole genome shotgun (WGS) entry which is preliminary data.</text>
</comment>
<organism evidence="1 2">
    <name type="scientific">Caerostris extrusa</name>
    <name type="common">Bark spider</name>
    <name type="synonym">Caerostris bankana</name>
    <dbReference type="NCBI Taxonomy" id="172846"/>
    <lineage>
        <taxon>Eukaryota</taxon>
        <taxon>Metazoa</taxon>
        <taxon>Ecdysozoa</taxon>
        <taxon>Arthropoda</taxon>
        <taxon>Chelicerata</taxon>
        <taxon>Arachnida</taxon>
        <taxon>Araneae</taxon>
        <taxon>Araneomorphae</taxon>
        <taxon>Entelegynae</taxon>
        <taxon>Araneoidea</taxon>
        <taxon>Araneidae</taxon>
        <taxon>Caerostris</taxon>
    </lineage>
</organism>
<keyword evidence="2" id="KW-1185">Reference proteome</keyword>
<name>A0AAV4MV01_CAEEX</name>